<evidence type="ECO:0000256" key="2">
    <source>
        <dbReference type="SAM" id="MobiDB-lite"/>
    </source>
</evidence>
<dbReference type="EMBL" id="JALLPB020000246">
    <property type="protein sequence ID" value="KAL3811643.1"/>
    <property type="molecule type" value="Genomic_DNA"/>
</dbReference>
<comment type="caution">
    <text evidence="3">The sequence shown here is derived from an EMBL/GenBank/DDBJ whole genome shotgun (WGS) entry which is preliminary data.</text>
</comment>
<dbReference type="Proteomes" id="UP001530377">
    <property type="component" value="Unassembled WGS sequence"/>
</dbReference>
<feature type="coiled-coil region" evidence="1">
    <location>
        <begin position="487"/>
        <end position="535"/>
    </location>
</feature>
<keyword evidence="1" id="KW-0175">Coiled coil</keyword>
<organism evidence="3 4">
    <name type="scientific">Cyclostephanos tholiformis</name>
    <dbReference type="NCBI Taxonomy" id="382380"/>
    <lineage>
        <taxon>Eukaryota</taxon>
        <taxon>Sar</taxon>
        <taxon>Stramenopiles</taxon>
        <taxon>Ochrophyta</taxon>
        <taxon>Bacillariophyta</taxon>
        <taxon>Coscinodiscophyceae</taxon>
        <taxon>Thalassiosirophycidae</taxon>
        <taxon>Stephanodiscales</taxon>
        <taxon>Stephanodiscaceae</taxon>
        <taxon>Cyclostephanos</taxon>
    </lineage>
</organism>
<proteinExistence type="predicted"/>
<feature type="region of interest" description="Disordered" evidence="2">
    <location>
        <begin position="664"/>
        <end position="724"/>
    </location>
</feature>
<evidence type="ECO:0000313" key="4">
    <source>
        <dbReference type="Proteomes" id="UP001530377"/>
    </source>
</evidence>
<dbReference type="PANTHER" id="PTHR23159">
    <property type="entry name" value="CENTROSOMAL PROTEIN 2"/>
    <property type="match status" value="1"/>
</dbReference>
<evidence type="ECO:0000256" key="1">
    <source>
        <dbReference type="SAM" id="Coils"/>
    </source>
</evidence>
<dbReference type="AlphaFoldDB" id="A0ABD3RFI3"/>
<protein>
    <submittedName>
        <fullName evidence="3">Uncharacterized protein</fullName>
    </submittedName>
</protein>
<gene>
    <name evidence="3" type="ORF">ACHAXA_001400</name>
</gene>
<feature type="region of interest" description="Disordered" evidence="2">
    <location>
        <begin position="1"/>
        <end position="71"/>
    </location>
</feature>
<sequence>MAQEREGSRPPVGMVQRMAQERESRPPVGTESGGANRLTKATRRAKINRSNDITGKHLSPPSASNGDIQNTSRYSYAVQITNTTRSEDKPDWAAGTSADSKNESYHVGLHSLLSADDTTVESTSNFPETELEKKFEEAFNITLRTNPGILPGAPAVIDSIKESLLKLQNSRAKKETEMRMQLEKVKNEKDQLEAQLRAEMGKEASRRNELAEQLAARTEEKDLLQNSLNKQIDAIEAMKRELTSKMTDIAKEKEELAKHLGFLSKSRGELEQALETEMKNVQKDRDALQKVLAERKKLQKQKMENKELENKIEIMSNASSKEKKALQAEVAELNKFEDHIKQLRKQNEEAQKVLEEEKKRIVENTETLQSKKRSLAESLKDMEKQFQEEIDELQEKIRHAKMVHEEEMENIVKSRVMTYLKGGDVSGDETKNMLVGRGDATRVMGLRGSGSAGESPLDIDSIVNGRVEAELKRKMWGERGLESSLDIDSLVRERVEAELKKRMLTERAVETTLDIDSIVRERVEAELNKKILEERRTKSEIMEEKKENYPQNFCKIGVQASTKDDAMRREIDRLREELETIQLRKSRYPLPSPIPDQRDDVLKEIQELRHEIKNCSLPSPIPNQREDVLQELQDLRNEISSQNAGNSHRSSFASPGLNLMSPRSPFLRNHSVTPPRFGGVTFDGVGGNNKRLYRGKEDEDDMRMHHRDVASPRAPPGGRSRYYF</sequence>
<reference evidence="3 4" key="1">
    <citation type="submission" date="2024-10" db="EMBL/GenBank/DDBJ databases">
        <title>Updated reference genomes for cyclostephanoid diatoms.</title>
        <authorList>
            <person name="Roberts W.R."/>
            <person name="Alverson A.J."/>
        </authorList>
    </citation>
    <scope>NUCLEOTIDE SEQUENCE [LARGE SCALE GENOMIC DNA]</scope>
    <source>
        <strain evidence="3 4">AJA228-03</strain>
    </source>
</reference>
<accession>A0ABD3RFI3</accession>
<dbReference type="PANTHER" id="PTHR23159:SF31">
    <property type="entry name" value="CENTROSOME-ASSOCIATED PROTEIN CEP250 ISOFORM X1"/>
    <property type="match status" value="1"/>
</dbReference>
<name>A0ABD3RFI3_9STRA</name>
<keyword evidence="4" id="KW-1185">Reference proteome</keyword>
<feature type="coiled-coil region" evidence="1">
    <location>
        <begin position="157"/>
        <end position="410"/>
    </location>
</feature>
<feature type="region of interest" description="Disordered" evidence="2">
    <location>
        <begin position="80"/>
        <end position="99"/>
    </location>
</feature>
<feature type="compositionally biased region" description="Polar residues" evidence="2">
    <location>
        <begin position="61"/>
        <end position="71"/>
    </location>
</feature>
<evidence type="ECO:0000313" key="3">
    <source>
        <dbReference type="EMBL" id="KAL3811643.1"/>
    </source>
</evidence>